<evidence type="ECO:0000313" key="3">
    <source>
        <dbReference type="Proteomes" id="UP001596152"/>
    </source>
</evidence>
<feature type="transmembrane region" description="Helical" evidence="1">
    <location>
        <begin position="66"/>
        <end position="93"/>
    </location>
</feature>
<feature type="transmembrane region" description="Helical" evidence="1">
    <location>
        <begin position="99"/>
        <end position="124"/>
    </location>
</feature>
<comment type="caution">
    <text evidence="2">The sequence shown here is derived from an EMBL/GenBank/DDBJ whole genome shotgun (WGS) entry which is preliminary data.</text>
</comment>
<keyword evidence="1" id="KW-0812">Transmembrane</keyword>
<dbReference type="Proteomes" id="UP001596152">
    <property type="component" value="Unassembled WGS sequence"/>
</dbReference>
<proteinExistence type="predicted"/>
<dbReference type="RefSeq" id="WP_374038435.1">
    <property type="nucleotide sequence ID" value="NZ_CP169082.1"/>
</dbReference>
<accession>A0ABW0FY54</accession>
<organism evidence="2 3">
    <name type="scientific">Brevundimonas staleyi</name>
    <dbReference type="NCBI Taxonomy" id="74326"/>
    <lineage>
        <taxon>Bacteria</taxon>
        <taxon>Pseudomonadati</taxon>
        <taxon>Pseudomonadota</taxon>
        <taxon>Alphaproteobacteria</taxon>
        <taxon>Caulobacterales</taxon>
        <taxon>Caulobacteraceae</taxon>
        <taxon>Brevundimonas</taxon>
    </lineage>
</organism>
<evidence type="ECO:0000313" key="2">
    <source>
        <dbReference type="EMBL" id="MFC5345993.1"/>
    </source>
</evidence>
<feature type="transmembrane region" description="Helical" evidence="1">
    <location>
        <begin position="20"/>
        <end position="45"/>
    </location>
</feature>
<reference evidence="3" key="1">
    <citation type="journal article" date="2019" name="Int. J. Syst. Evol. Microbiol.">
        <title>The Global Catalogue of Microorganisms (GCM) 10K type strain sequencing project: providing services to taxonomists for standard genome sequencing and annotation.</title>
        <authorList>
            <consortium name="The Broad Institute Genomics Platform"/>
            <consortium name="The Broad Institute Genome Sequencing Center for Infectious Disease"/>
            <person name="Wu L."/>
            <person name="Ma J."/>
        </authorList>
    </citation>
    <scope>NUCLEOTIDE SEQUENCE [LARGE SCALE GENOMIC DNA]</scope>
    <source>
        <strain evidence="3">JCM 12125</strain>
    </source>
</reference>
<sequence length="129" mass="14066">MSDASQPRFESGHEAEGKPAALVAWALYILSIPSANILVLVGLVVSYAARGSATGVARQHIEAQIALFWSVFWWTFALWVLIAISGIASIVLIGIPFLLLFLLLWFLLSVWFTVKSILGVLNLLSDKPA</sequence>
<dbReference type="EMBL" id="JBHSLF010000055">
    <property type="protein sequence ID" value="MFC5345993.1"/>
    <property type="molecule type" value="Genomic_DNA"/>
</dbReference>
<evidence type="ECO:0000256" key="1">
    <source>
        <dbReference type="SAM" id="Phobius"/>
    </source>
</evidence>
<protein>
    <recommendedName>
        <fullName evidence="4">Transmembrane protein</fullName>
    </recommendedName>
</protein>
<gene>
    <name evidence="2" type="ORF">ACFPIE_18920</name>
</gene>
<name>A0ABW0FY54_9CAUL</name>
<keyword evidence="3" id="KW-1185">Reference proteome</keyword>
<evidence type="ECO:0008006" key="4">
    <source>
        <dbReference type="Google" id="ProtNLM"/>
    </source>
</evidence>
<keyword evidence="1" id="KW-0472">Membrane</keyword>
<keyword evidence="1" id="KW-1133">Transmembrane helix</keyword>